<keyword evidence="3 6" id="KW-1133">Transmembrane helix</keyword>
<dbReference type="PROSITE" id="PS50221">
    <property type="entry name" value="GAIN_B"/>
    <property type="match status" value="1"/>
</dbReference>
<sequence>MFFFTVLSVRVLDTKSLTTERFPSDDLKSEWHASNDSIELPKGALLENSDGNLVRLVFVAFDRLEEILQWQPDAIDLGNTNNVTKVLNSKVISASLGKGRHIQLKEPVKLTLKHLKTENVSNPTCVFWDYTTNSWSEEGCHVEMSLSNLSHTVCYCDHLTNFAILMDVHAIYLPIPHEIALQIITYVGCVISIICLILAIITFQLFRGLKVMLF</sequence>
<dbReference type="Proteomes" id="UP001162156">
    <property type="component" value="Unassembled WGS sequence"/>
</dbReference>
<evidence type="ECO:0000256" key="4">
    <source>
        <dbReference type="ARBA" id="ARBA00023136"/>
    </source>
</evidence>
<dbReference type="EMBL" id="JANEYF010000419">
    <property type="protein sequence ID" value="KAJ8970051.1"/>
    <property type="molecule type" value="Genomic_DNA"/>
</dbReference>
<feature type="domain" description="GAIN-B" evidence="7">
    <location>
        <begin position="3"/>
        <end position="172"/>
    </location>
</feature>
<evidence type="ECO:0000256" key="6">
    <source>
        <dbReference type="SAM" id="Phobius"/>
    </source>
</evidence>
<comment type="caution">
    <text evidence="8">The sequence shown here is derived from an EMBL/GenBank/DDBJ whole genome shotgun (WGS) entry which is preliminary data.</text>
</comment>
<dbReference type="GO" id="GO:0004930">
    <property type="term" value="F:G protein-coupled receptor activity"/>
    <property type="evidence" value="ECO:0007669"/>
    <property type="project" value="InterPro"/>
</dbReference>
<keyword evidence="5" id="KW-1015">Disulfide bond</keyword>
<dbReference type="InterPro" id="IPR000832">
    <property type="entry name" value="GPCR_2_secretin-like"/>
</dbReference>
<dbReference type="GO" id="GO:0005886">
    <property type="term" value="C:plasma membrane"/>
    <property type="evidence" value="ECO:0007669"/>
    <property type="project" value="TreeGrafter"/>
</dbReference>
<feature type="transmembrane region" description="Helical" evidence="6">
    <location>
        <begin position="183"/>
        <end position="206"/>
    </location>
</feature>
<dbReference type="PANTHER" id="PTHR12011">
    <property type="entry name" value="ADHESION G-PROTEIN COUPLED RECEPTOR"/>
    <property type="match status" value="1"/>
</dbReference>
<evidence type="ECO:0000256" key="5">
    <source>
        <dbReference type="ARBA" id="ARBA00023157"/>
    </source>
</evidence>
<dbReference type="Pfam" id="PF01825">
    <property type="entry name" value="GPS"/>
    <property type="match status" value="1"/>
</dbReference>
<dbReference type="Pfam" id="PF00002">
    <property type="entry name" value="7tm_2"/>
    <property type="match status" value="1"/>
</dbReference>
<organism evidence="8 9">
    <name type="scientific">Rhamnusium bicolor</name>
    <dbReference type="NCBI Taxonomy" id="1586634"/>
    <lineage>
        <taxon>Eukaryota</taxon>
        <taxon>Metazoa</taxon>
        <taxon>Ecdysozoa</taxon>
        <taxon>Arthropoda</taxon>
        <taxon>Hexapoda</taxon>
        <taxon>Insecta</taxon>
        <taxon>Pterygota</taxon>
        <taxon>Neoptera</taxon>
        <taxon>Endopterygota</taxon>
        <taxon>Coleoptera</taxon>
        <taxon>Polyphaga</taxon>
        <taxon>Cucujiformia</taxon>
        <taxon>Chrysomeloidea</taxon>
        <taxon>Cerambycidae</taxon>
        <taxon>Lepturinae</taxon>
        <taxon>Rhagiini</taxon>
        <taxon>Rhamnusium</taxon>
    </lineage>
</organism>
<keyword evidence="2 6" id="KW-0812">Transmembrane</keyword>
<evidence type="ECO:0000256" key="1">
    <source>
        <dbReference type="ARBA" id="ARBA00004141"/>
    </source>
</evidence>
<dbReference type="Gene3D" id="2.60.220.50">
    <property type="match status" value="1"/>
</dbReference>
<proteinExistence type="predicted"/>
<name>A0AAV8ZSY8_9CUCU</name>
<evidence type="ECO:0000256" key="2">
    <source>
        <dbReference type="ARBA" id="ARBA00022692"/>
    </source>
</evidence>
<dbReference type="InterPro" id="IPR046338">
    <property type="entry name" value="GAIN_dom_sf"/>
</dbReference>
<evidence type="ECO:0000256" key="3">
    <source>
        <dbReference type="ARBA" id="ARBA00022989"/>
    </source>
</evidence>
<reference evidence="8" key="1">
    <citation type="journal article" date="2023" name="Insect Mol. Biol.">
        <title>Genome sequencing provides insights into the evolution of gene families encoding plant cell wall-degrading enzymes in longhorned beetles.</title>
        <authorList>
            <person name="Shin N.R."/>
            <person name="Okamura Y."/>
            <person name="Kirsch R."/>
            <person name="Pauchet Y."/>
        </authorList>
    </citation>
    <scope>NUCLEOTIDE SEQUENCE</scope>
    <source>
        <strain evidence="8">RBIC_L_NR</strain>
    </source>
</reference>
<dbReference type="InterPro" id="IPR057244">
    <property type="entry name" value="GAIN_B"/>
</dbReference>
<dbReference type="Gene3D" id="1.20.1070.10">
    <property type="entry name" value="Rhodopsin 7-helix transmembrane proteins"/>
    <property type="match status" value="1"/>
</dbReference>
<comment type="subcellular location">
    <subcellularLocation>
        <location evidence="1">Membrane</location>
        <topology evidence="1">Multi-pass membrane protein</topology>
    </subcellularLocation>
</comment>
<keyword evidence="9" id="KW-1185">Reference proteome</keyword>
<evidence type="ECO:0000259" key="7">
    <source>
        <dbReference type="PROSITE" id="PS50221"/>
    </source>
</evidence>
<keyword evidence="4 6" id="KW-0472">Membrane</keyword>
<protein>
    <recommendedName>
        <fullName evidence="7">GAIN-B domain-containing protein</fullName>
    </recommendedName>
</protein>
<dbReference type="AlphaFoldDB" id="A0AAV8ZSY8"/>
<gene>
    <name evidence="8" type="ORF">NQ314_001480</name>
</gene>
<dbReference type="InterPro" id="IPR000203">
    <property type="entry name" value="GPS"/>
</dbReference>
<accession>A0AAV8ZSY8</accession>
<dbReference type="SMART" id="SM00303">
    <property type="entry name" value="GPS"/>
    <property type="match status" value="1"/>
</dbReference>
<dbReference type="PANTHER" id="PTHR12011:SF347">
    <property type="entry name" value="FI21270P1-RELATED"/>
    <property type="match status" value="1"/>
</dbReference>
<evidence type="ECO:0000313" key="8">
    <source>
        <dbReference type="EMBL" id="KAJ8970051.1"/>
    </source>
</evidence>
<evidence type="ECO:0000313" key="9">
    <source>
        <dbReference type="Proteomes" id="UP001162156"/>
    </source>
</evidence>